<feature type="chain" id="PRO_5032911083" description="LysM domain-containing protein" evidence="1">
    <location>
        <begin position="37"/>
        <end position="239"/>
    </location>
</feature>
<evidence type="ECO:0000313" key="2">
    <source>
        <dbReference type="EMBL" id="MBB6636394.1"/>
    </source>
</evidence>
<proteinExistence type="predicted"/>
<reference evidence="2 3" key="1">
    <citation type="submission" date="2020-08" db="EMBL/GenBank/DDBJ databases">
        <title>Cohnella phylogeny.</title>
        <authorList>
            <person name="Dunlap C."/>
        </authorList>
    </citation>
    <scope>NUCLEOTIDE SEQUENCE [LARGE SCALE GENOMIC DNA]</scope>
    <source>
        <strain evidence="2 3">DSM 25241</strain>
    </source>
</reference>
<accession>A0A841SWV4</accession>
<dbReference type="AlphaFoldDB" id="A0A841SWV4"/>
<evidence type="ECO:0000313" key="3">
    <source>
        <dbReference type="Proteomes" id="UP000535838"/>
    </source>
</evidence>
<evidence type="ECO:0000256" key="1">
    <source>
        <dbReference type="SAM" id="SignalP"/>
    </source>
</evidence>
<organism evidence="2 3">
    <name type="scientific">Cohnella thailandensis</name>
    <dbReference type="NCBI Taxonomy" id="557557"/>
    <lineage>
        <taxon>Bacteria</taxon>
        <taxon>Bacillati</taxon>
        <taxon>Bacillota</taxon>
        <taxon>Bacilli</taxon>
        <taxon>Bacillales</taxon>
        <taxon>Paenibacillaceae</taxon>
        <taxon>Cohnella</taxon>
    </lineage>
</organism>
<keyword evidence="1" id="KW-0732">Signal</keyword>
<dbReference type="RefSeq" id="WP_185121601.1">
    <property type="nucleotide sequence ID" value="NZ_JACJVQ010000017.1"/>
</dbReference>
<evidence type="ECO:0008006" key="4">
    <source>
        <dbReference type="Google" id="ProtNLM"/>
    </source>
</evidence>
<keyword evidence="3" id="KW-1185">Reference proteome</keyword>
<feature type="signal peptide" evidence="1">
    <location>
        <begin position="1"/>
        <end position="36"/>
    </location>
</feature>
<sequence length="239" mass="26016">MKPKNNNFLKRPLLTAAFALALPGIALLTAAPAASAADPTAPPASLHEHRAPLDLEVFGAMQSDGNAPLLKLLKLDESTLRSRLSAGESLADIAKSQGVSKQKVIDLLVKMQKERITEAVKAGRLTDEQAKKINERLVEHTTRLVEGNGNAWHRHGGNGHHRSKRLDETAQVLGISSDVLLQELKNGKTIAQIGKEKGISEDALVSKLLEKEKARIQERIHRVWSKANQAKDTTPAPQK</sequence>
<comment type="caution">
    <text evidence="2">The sequence shown here is derived from an EMBL/GenBank/DDBJ whole genome shotgun (WGS) entry which is preliminary data.</text>
</comment>
<dbReference type="EMBL" id="JACJVQ010000017">
    <property type="protein sequence ID" value="MBB6636394.1"/>
    <property type="molecule type" value="Genomic_DNA"/>
</dbReference>
<protein>
    <recommendedName>
        <fullName evidence="4">LysM domain-containing protein</fullName>
    </recommendedName>
</protein>
<dbReference type="Proteomes" id="UP000535838">
    <property type="component" value="Unassembled WGS sequence"/>
</dbReference>
<gene>
    <name evidence="2" type="ORF">H7B67_19915</name>
</gene>
<name>A0A841SWV4_9BACL</name>